<dbReference type="PANTHER" id="PTHR46173:SF1">
    <property type="entry name" value="CCA TRNA NUCLEOTIDYLTRANSFERASE 1, MITOCHONDRIAL"/>
    <property type="match status" value="1"/>
</dbReference>
<dbReference type="PROSITE" id="PS51257">
    <property type="entry name" value="PROKAR_LIPOPROTEIN"/>
    <property type="match status" value="1"/>
</dbReference>
<evidence type="ECO:0000256" key="3">
    <source>
        <dbReference type="ARBA" id="ARBA00022694"/>
    </source>
</evidence>
<dbReference type="GO" id="GO:0000049">
    <property type="term" value="F:tRNA binding"/>
    <property type="evidence" value="ECO:0007669"/>
    <property type="project" value="TreeGrafter"/>
</dbReference>
<keyword evidence="8" id="KW-0694">RNA-binding</keyword>
<dbReference type="InterPro" id="IPR002646">
    <property type="entry name" value="PolA_pol_head_dom"/>
</dbReference>
<organism evidence="11 12">
    <name type="scientific">Thalassobius vesicularis</name>
    <dbReference type="NCBI Taxonomy" id="1294297"/>
    <lineage>
        <taxon>Bacteria</taxon>
        <taxon>Pseudomonadati</taxon>
        <taxon>Pseudomonadota</taxon>
        <taxon>Alphaproteobacteria</taxon>
        <taxon>Rhodobacterales</taxon>
        <taxon>Roseobacteraceae</taxon>
        <taxon>Thalassovita</taxon>
    </lineage>
</organism>
<evidence type="ECO:0000259" key="9">
    <source>
        <dbReference type="Pfam" id="PF01743"/>
    </source>
</evidence>
<dbReference type="InterPro" id="IPR043519">
    <property type="entry name" value="NT_sf"/>
</dbReference>
<keyword evidence="4" id="KW-0548">Nucleotidyltransferase</keyword>
<feature type="domain" description="Poly A polymerase head" evidence="9">
    <location>
        <begin position="27"/>
        <end position="150"/>
    </location>
</feature>
<dbReference type="RefSeq" id="WP_136337818.1">
    <property type="nucleotide sequence ID" value="NZ_SSMD01000001.1"/>
</dbReference>
<comment type="caution">
    <text evidence="11">The sequence shown here is derived from an EMBL/GenBank/DDBJ whole genome shotgun (WGS) entry which is preliminary data.</text>
</comment>
<accession>A0A4S3MGK7</accession>
<evidence type="ECO:0000259" key="10">
    <source>
        <dbReference type="Pfam" id="PF12627"/>
    </source>
</evidence>
<dbReference type="Gene3D" id="3.30.460.10">
    <property type="entry name" value="Beta Polymerase, domain 2"/>
    <property type="match status" value="1"/>
</dbReference>
<keyword evidence="12" id="KW-1185">Reference proteome</keyword>
<feature type="domain" description="tRNA nucleotidyltransferase/poly(A) polymerase RNA and SrmB- binding" evidence="10">
    <location>
        <begin position="184"/>
        <end position="240"/>
    </location>
</feature>
<dbReference type="AlphaFoldDB" id="A0A4S3MGK7"/>
<dbReference type="GO" id="GO:0000166">
    <property type="term" value="F:nucleotide binding"/>
    <property type="evidence" value="ECO:0007669"/>
    <property type="project" value="UniProtKB-KW"/>
</dbReference>
<evidence type="ECO:0000313" key="11">
    <source>
        <dbReference type="EMBL" id="THD76874.1"/>
    </source>
</evidence>
<dbReference type="InterPro" id="IPR032828">
    <property type="entry name" value="PolyA_RNA-bd"/>
</dbReference>
<sequence length="384" mass="41789">MRVSGDWITNPATQQVCAMLEKGGHQAFFVGGCVRNALIGAEVADIDICTDARPDRVIALAKAVGLKPVPTGIEHGTITVVAGGLPHEVTTFRRDVETDGRRAVVAFSDDILEDARRRDFTMNALYARADGTVVDPLGGGLRDLEARHVRFIEDPEQRIREDYLRILRFFRFYAWYGDPDEGLDREGLAAIAENTEGLEALSVERIGAEMRKLLTARDPAPAVAAMQASGVLTRILPGANARGLPVLVHHEGALGADPDPVRRLACLGDPHAADHLRLSNAQTRQLAHLREGLESTLTLPEIAYRHGEQMAVDVAMLRAITFETPLMLERAPLHHAAQAQFPIKGADLMPDLQGPALGAALKRLEQIWIDSGFTIGRDALLALL</sequence>
<evidence type="ECO:0000313" key="12">
    <source>
        <dbReference type="Proteomes" id="UP000306113"/>
    </source>
</evidence>
<evidence type="ECO:0000256" key="6">
    <source>
        <dbReference type="ARBA" id="ARBA00022741"/>
    </source>
</evidence>
<evidence type="ECO:0000256" key="1">
    <source>
        <dbReference type="ARBA" id="ARBA00001946"/>
    </source>
</evidence>
<dbReference type="EMBL" id="SSMD01000001">
    <property type="protein sequence ID" value="THD76874.1"/>
    <property type="molecule type" value="Genomic_DNA"/>
</dbReference>
<name>A0A4S3MGK7_9RHOB</name>
<evidence type="ECO:0000256" key="8">
    <source>
        <dbReference type="RuleBase" id="RU003953"/>
    </source>
</evidence>
<dbReference type="Proteomes" id="UP000306113">
    <property type="component" value="Unassembled WGS sequence"/>
</dbReference>
<dbReference type="InterPro" id="IPR050264">
    <property type="entry name" value="Bact_CCA-adding_enz_type3_sf"/>
</dbReference>
<gene>
    <name evidence="11" type="ORF">E7681_03270</name>
</gene>
<evidence type="ECO:0000256" key="5">
    <source>
        <dbReference type="ARBA" id="ARBA00022723"/>
    </source>
</evidence>
<dbReference type="Pfam" id="PF12627">
    <property type="entry name" value="PolyA_pol_RNAbd"/>
    <property type="match status" value="1"/>
</dbReference>
<keyword evidence="7" id="KW-0460">Magnesium</keyword>
<dbReference type="Gene3D" id="1.10.3090.10">
    <property type="entry name" value="cca-adding enzyme, domain 2"/>
    <property type="match status" value="1"/>
</dbReference>
<keyword evidence="6" id="KW-0547">Nucleotide-binding</keyword>
<comment type="cofactor">
    <cofactor evidence="1">
        <name>Mg(2+)</name>
        <dbReference type="ChEBI" id="CHEBI:18420"/>
    </cofactor>
</comment>
<dbReference type="PANTHER" id="PTHR46173">
    <property type="entry name" value="CCA TRNA NUCLEOTIDYLTRANSFERASE 1, MITOCHONDRIAL"/>
    <property type="match status" value="1"/>
</dbReference>
<protein>
    <submittedName>
        <fullName evidence="11">CCA tRNA nucleotidyltransferase</fullName>
    </submittedName>
</protein>
<dbReference type="OrthoDB" id="9805698at2"/>
<dbReference type="CDD" id="cd05398">
    <property type="entry name" value="NT_ClassII-CCAase"/>
    <property type="match status" value="1"/>
</dbReference>
<dbReference type="GO" id="GO:0046872">
    <property type="term" value="F:metal ion binding"/>
    <property type="evidence" value="ECO:0007669"/>
    <property type="project" value="UniProtKB-KW"/>
</dbReference>
<keyword evidence="2 8" id="KW-0808">Transferase</keyword>
<dbReference type="GO" id="GO:0016779">
    <property type="term" value="F:nucleotidyltransferase activity"/>
    <property type="evidence" value="ECO:0007669"/>
    <property type="project" value="UniProtKB-KW"/>
</dbReference>
<dbReference type="SUPFAM" id="SSF81891">
    <property type="entry name" value="Poly A polymerase C-terminal region-like"/>
    <property type="match status" value="1"/>
</dbReference>
<keyword evidence="3" id="KW-0819">tRNA processing</keyword>
<evidence type="ECO:0000256" key="2">
    <source>
        <dbReference type="ARBA" id="ARBA00022679"/>
    </source>
</evidence>
<reference evidence="11 12" key="1">
    <citation type="submission" date="2019-04" db="EMBL/GenBank/DDBJ databases">
        <title>Draft genome sequence of Youngimonas vesicularis.</title>
        <authorList>
            <person name="Hameed A."/>
        </authorList>
    </citation>
    <scope>NUCLEOTIDE SEQUENCE [LARGE SCALE GENOMIC DNA]</scope>
    <source>
        <strain evidence="11 12">CC-AMW-E</strain>
    </source>
</reference>
<keyword evidence="5" id="KW-0479">Metal-binding</keyword>
<dbReference type="GO" id="GO:0008033">
    <property type="term" value="P:tRNA processing"/>
    <property type="evidence" value="ECO:0007669"/>
    <property type="project" value="UniProtKB-KW"/>
</dbReference>
<evidence type="ECO:0000256" key="4">
    <source>
        <dbReference type="ARBA" id="ARBA00022695"/>
    </source>
</evidence>
<comment type="similarity">
    <text evidence="8">Belongs to the tRNA nucleotidyltransferase/poly(A) polymerase family.</text>
</comment>
<dbReference type="Pfam" id="PF01743">
    <property type="entry name" value="PolyA_pol"/>
    <property type="match status" value="1"/>
</dbReference>
<evidence type="ECO:0000256" key="7">
    <source>
        <dbReference type="ARBA" id="ARBA00022842"/>
    </source>
</evidence>
<proteinExistence type="inferred from homology"/>
<dbReference type="SUPFAM" id="SSF81301">
    <property type="entry name" value="Nucleotidyltransferase"/>
    <property type="match status" value="1"/>
</dbReference>